<name>A0AAN8F7X7_TRICO</name>
<gene>
    <name evidence="1" type="ORF">GCK32_002318</name>
</gene>
<evidence type="ECO:0000313" key="1">
    <source>
        <dbReference type="EMBL" id="KAK5973927.1"/>
    </source>
</evidence>
<dbReference type="AlphaFoldDB" id="A0AAN8F7X7"/>
<dbReference type="Proteomes" id="UP001331761">
    <property type="component" value="Unassembled WGS sequence"/>
</dbReference>
<comment type="caution">
    <text evidence="1">The sequence shown here is derived from an EMBL/GenBank/DDBJ whole genome shotgun (WGS) entry which is preliminary data.</text>
</comment>
<keyword evidence="2" id="KW-1185">Reference proteome</keyword>
<dbReference type="EMBL" id="WIXE01014898">
    <property type="protein sequence ID" value="KAK5973927.1"/>
    <property type="molecule type" value="Genomic_DNA"/>
</dbReference>
<reference evidence="1 2" key="1">
    <citation type="submission" date="2019-10" db="EMBL/GenBank/DDBJ databases">
        <title>Assembly and Annotation for the nematode Trichostrongylus colubriformis.</title>
        <authorList>
            <person name="Martin J."/>
        </authorList>
    </citation>
    <scope>NUCLEOTIDE SEQUENCE [LARGE SCALE GENOMIC DNA]</scope>
    <source>
        <strain evidence="1">G859</strain>
        <tissue evidence="1">Whole worm</tissue>
    </source>
</reference>
<evidence type="ECO:0000313" key="2">
    <source>
        <dbReference type="Proteomes" id="UP001331761"/>
    </source>
</evidence>
<sequence>MPSFHRDVVMYCKDFCSVVCASTESALEIGDRHIRLTTTETHIELRSKSSPTVIRNFVLHTCIQDVYMCQEGPEQKRSTDKRARNY</sequence>
<organism evidence="1 2">
    <name type="scientific">Trichostrongylus colubriformis</name>
    <name type="common">Black scour worm</name>
    <dbReference type="NCBI Taxonomy" id="6319"/>
    <lineage>
        <taxon>Eukaryota</taxon>
        <taxon>Metazoa</taxon>
        <taxon>Ecdysozoa</taxon>
        <taxon>Nematoda</taxon>
        <taxon>Chromadorea</taxon>
        <taxon>Rhabditida</taxon>
        <taxon>Rhabditina</taxon>
        <taxon>Rhabditomorpha</taxon>
        <taxon>Strongyloidea</taxon>
        <taxon>Trichostrongylidae</taxon>
        <taxon>Trichostrongylus</taxon>
    </lineage>
</organism>
<accession>A0AAN8F7X7</accession>
<protein>
    <submittedName>
        <fullName evidence="1">Uncharacterized protein</fullName>
    </submittedName>
</protein>
<proteinExistence type="predicted"/>